<feature type="region of interest" description="Disordered" evidence="1">
    <location>
        <begin position="210"/>
        <end position="247"/>
    </location>
</feature>
<protein>
    <recommendedName>
        <fullName evidence="5">LPP20 lipoprotein</fullName>
    </recommendedName>
</protein>
<evidence type="ECO:0008006" key="5">
    <source>
        <dbReference type="Google" id="ProtNLM"/>
    </source>
</evidence>
<sequence length="247" mass="25756">MKTKLLLLTTLLLPAPAVAQSATTPVPVQQYATQEQRANAASVTIDDRGNVTQAPNLQDVISMCNTPAALLFDSNNSGRVDSLRVYGVSRISAAIWNLRGPNALGSAATKAELAAEEHAVKFLQGAAISATTRTEFSQTDKEVSAASTTASQSAATSTALSEVRDSLVQIRQSSVQGFIRGGLITGTRTVSLGDGNICVVVRYELPLKQSGRYDSPTGSTSSAPTTSQTPLKNTGYPPLPPGSSGDF</sequence>
<organism evidence="3 4">
    <name type="scientific">Deinococcus yavapaiensis KR-236</name>
    <dbReference type="NCBI Taxonomy" id="694435"/>
    <lineage>
        <taxon>Bacteria</taxon>
        <taxon>Thermotogati</taxon>
        <taxon>Deinococcota</taxon>
        <taxon>Deinococci</taxon>
        <taxon>Deinococcales</taxon>
        <taxon>Deinococcaceae</taxon>
        <taxon>Deinococcus</taxon>
    </lineage>
</organism>
<keyword evidence="2" id="KW-0732">Signal</keyword>
<dbReference type="OrthoDB" id="69355at2"/>
<dbReference type="AlphaFoldDB" id="A0A318S2A4"/>
<accession>A0A318S2A4</accession>
<evidence type="ECO:0000313" key="4">
    <source>
        <dbReference type="Proteomes" id="UP000248326"/>
    </source>
</evidence>
<dbReference type="EMBL" id="QJSX01000013">
    <property type="protein sequence ID" value="PYE51967.1"/>
    <property type="molecule type" value="Genomic_DNA"/>
</dbReference>
<feature type="signal peptide" evidence="2">
    <location>
        <begin position="1"/>
        <end position="19"/>
    </location>
</feature>
<dbReference type="Proteomes" id="UP000248326">
    <property type="component" value="Unassembled WGS sequence"/>
</dbReference>
<dbReference type="RefSeq" id="WP_110887743.1">
    <property type="nucleotide sequence ID" value="NZ_QJSX01000013.1"/>
</dbReference>
<evidence type="ECO:0000313" key="3">
    <source>
        <dbReference type="EMBL" id="PYE51967.1"/>
    </source>
</evidence>
<name>A0A318S2A4_9DEIO</name>
<gene>
    <name evidence="3" type="ORF">DES52_11313</name>
</gene>
<feature type="compositionally biased region" description="Low complexity" evidence="1">
    <location>
        <begin position="215"/>
        <end position="230"/>
    </location>
</feature>
<keyword evidence="4" id="KW-1185">Reference proteome</keyword>
<comment type="caution">
    <text evidence="3">The sequence shown here is derived from an EMBL/GenBank/DDBJ whole genome shotgun (WGS) entry which is preliminary data.</text>
</comment>
<evidence type="ECO:0000256" key="2">
    <source>
        <dbReference type="SAM" id="SignalP"/>
    </source>
</evidence>
<reference evidence="3 4" key="1">
    <citation type="submission" date="2018-06" db="EMBL/GenBank/DDBJ databases">
        <title>Genomic Encyclopedia of Type Strains, Phase IV (KMG-IV): sequencing the most valuable type-strain genomes for metagenomic binning, comparative biology and taxonomic classification.</title>
        <authorList>
            <person name="Goeker M."/>
        </authorList>
    </citation>
    <scope>NUCLEOTIDE SEQUENCE [LARGE SCALE GENOMIC DNA]</scope>
    <source>
        <strain evidence="3 4">DSM 18048</strain>
    </source>
</reference>
<proteinExistence type="predicted"/>
<evidence type="ECO:0000256" key="1">
    <source>
        <dbReference type="SAM" id="MobiDB-lite"/>
    </source>
</evidence>
<feature type="chain" id="PRO_5016364301" description="LPP20 lipoprotein" evidence="2">
    <location>
        <begin position="20"/>
        <end position="247"/>
    </location>
</feature>